<name>A0A507ZHK1_9FLAO</name>
<comment type="caution">
    <text evidence="1">The sequence shown here is derived from an EMBL/GenBank/DDBJ whole genome shotgun (WGS) entry which is preliminary data.</text>
</comment>
<dbReference type="InterPro" id="IPR015943">
    <property type="entry name" value="WD40/YVTN_repeat-like_dom_sf"/>
</dbReference>
<dbReference type="Proteomes" id="UP000317169">
    <property type="component" value="Unassembled WGS sequence"/>
</dbReference>
<dbReference type="Gene3D" id="2.130.10.10">
    <property type="entry name" value="YVTN repeat-like/Quinoprotein amine dehydrogenase"/>
    <property type="match status" value="1"/>
</dbReference>
<sequence>MKKLWTLLFIGFLISCQEDTSAPTALLNFVPPNTAVILKTNNISEFRKAVTENSFIQQNKNIPVFKNFRESFLPFENLQLEEESLLCFTKVGRKDVAVTLITKTQPNLIETDSVQNKKVETFTYDNYQIKKYTLEDKQTFSTQLDQIFVYSNSKLTLENIIRVYNNKLPPPEALQEIYTASSSGKATVFLANKNAQEILENFSPNKSTQFITDFSDWSALDLEIQADGIKLYGVTKSAGTDTRLIDVFKGIKTQNLQTADITPLNASGFFAFGYNNFEKLQQNFAQYRQAKVNPVQNEALFNSIVEVGIIFRPNKNAVVLRSLDQDITKESLLAHQNTASSFRGKTILEYTDTNIQQAFNPLIHTKNIKYYTQIDEFFVFAEEIETIENIIANYQNGTLLGQQAYYKNVADKLTDESSMLFMGINNNLKDVIATSVASEKKKAYQQLDFSNYDLSVLQLVYDTNFAHVNAILEKAEAGKAPEKVLQVKSIKLPNDLSSHPYLLENWRNKEKNIVIQDEENVLYVYDFDGNLRWKKELESRINGPVKEIDIYNNGRIQFVFTTQNKFHIYAVNGTRVKPFPVPFNDPITQPLSIFDYANNSKYRFVVTQNNRLYMLNKEASRVKGFTFEKAAAPITQAPKHIRIGSKDYIVFPLENGKLHILNRTGDTRIKVDQKIDFSENEWFLNNRKFTSTTAGGDLIQVDQAGKISKEKFGLTENHNFLANQNTKVSFSENTLKINKAKAELDFGLYTEPQLHEISKNTYISITDLQTSKVYVFDTKANLLPGFPVYGNSKISMGNIDNRGNLEFVVKGEDNSVLMYEIQ</sequence>
<evidence type="ECO:0000313" key="1">
    <source>
        <dbReference type="EMBL" id="TQD34385.1"/>
    </source>
</evidence>
<dbReference type="OrthoDB" id="1093345at2"/>
<dbReference type="PROSITE" id="PS51257">
    <property type="entry name" value="PROKAR_LIPOPROTEIN"/>
    <property type="match status" value="1"/>
</dbReference>
<accession>A0A507ZHK1</accession>
<dbReference type="AlphaFoldDB" id="A0A507ZHK1"/>
<protein>
    <submittedName>
        <fullName evidence="1">Uncharacterized protein</fullName>
    </submittedName>
</protein>
<reference evidence="1 2" key="1">
    <citation type="submission" date="2019-06" db="EMBL/GenBank/DDBJ databases">
        <title>Flavibacter putida gen. nov., sp. nov., a novel marine bacterium of the family Flavobacteriaceae isolated from coastal seawater.</title>
        <authorList>
            <person name="Feng X."/>
        </authorList>
    </citation>
    <scope>NUCLEOTIDE SEQUENCE [LARGE SCALE GENOMIC DNA]</scope>
    <source>
        <strain evidence="1 2">PLHSN227</strain>
    </source>
</reference>
<gene>
    <name evidence="1" type="ORF">FKR84_12150</name>
</gene>
<evidence type="ECO:0000313" key="2">
    <source>
        <dbReference type="Proteomes" id="UP000317169"/>
    </source>
</evidence>
<proteinExistence type="predicted"/>
<dbReference type="SUPFAM" id="SSF50978">
    <property type="entry name" value="WD40 repeat-like"/>
    <property type="match status" value="1"/>
</dbReference>
<dbReference type="EMBL" id="VIAR01000014">
    <property type="protein sequence ID" value="TQD34385.1"/>
    <property type="molecule type" value="Genomic_DNA"/>
</dbReference>
<dbReference type="RefSeq" id="WP_141422590.1">
    <property type="nucleotide sequence ID" value="NZ_VIAR01000014.1"/>
</dbReference>
<keyword evidence="2" id="KW-1185">Reference proteome</keyword>
<organism evidence="1 2">
    <name type="scientific">Haloflavibacter putidus</name>
    <dbReference type="NCBI Taxonomy" id="2576776"/>
    <lineage>
        <taxon>Bacteria</taxon>
        <taxon>Pseudomonadati</taxon>
        <taxon>Bacteroidota</taxon>
        <taxon>Flavobacteriia</taxon>
        <taxon>Flavobacteriales</taxon>
        <taxon>Flavobacteriaceae</taxon>
        <taxon>Haloflavibacter</taxon>
    </lineage>
</organism>
<dbReference type="InterPro" id="IPR036322">
    <property type="entry name" value="WD40_repeat_dom_sf"/>
</dbReference>